<dbReference type="Gene3D" id="3.30.70.330">
    <property type="match status" value="1"/>
</dbReference>
<dbReference type="InterPro" id="IPR012677">
    <property type="entry name" value="Nucleotide-bd_a/b_plait_sf"/>
</dbReference>
<feature type="region of interest" description="Disordered" evidence="2">
    <location>
        <begin position="23"/>
        <end position="52"/>
    </location>
</feature>
<organism evidence="4 5">
    <name type="scientific">Mycena chlorophos</name>
    <name type="common">Agaric fungus</name>
    <name type="synonym">Agaricus chlorophos</name>
    <dbReference type="NCBI Taxonomy" id="658473"/>
    <lineage>
        <taxon>Eukaryota</taxon>
        <taxon>Fungi</taxon>
        <taxon>Dikarya</taxon>
        <taxon>Basidiomycota</taxon>
        <taxon>Agaricomycotina</taxon>
        <taxon>Agaricomycetes</taxon>
        <taxon>Agaricomycetidae</taxon>
        <taxon>Agaricales</taxon>
        <taxon>Marasmiineae</taxon>
        <taxon>Mycenaceae</taxon>
        <taxon>Mycena</taxon>
    </lineage>
</organism>
<keyword evidence="1" id="KW-0694">RNA-binding</keyword>
<dbReference type="EMBL" id="DF849905">
    <property type="protein sequence ID" value="GAT59707.1"/>
    <property type="molecule type" value="Genomic_DNA"/>
</dbReference>
<dbReference type="CDD" id="cd00590">
    <property type="entry name" value="RRM_SF"/>
    <property type="match status" value="1"/>
</dbReference>
<evidence type="ECO:0000313" key="5">
    <source>
        <dbReference type="Proteomes" id="UP000815677"/>
    </source>
</evidence>
<protein>
    <recommendedName>
        <fullName evidence="3">RRM domain-containing protein</fullName>
    </recommendedName>
</protein>
<evidence type="ECO:0000256" key="2">
    <source>
        <dbReference type="SAM" id="MobiDB-lite"/>
    </source>
</evidence>
<dbReference type="InterPro" id="IPR000504">
    <property type="entry name" value="RRM_dom"/>
</dbReference>
<feature type="domain" description="RRM" evidence="3">
    <location>
        <begin position="60"/>
        <end position="139"/>
    </location>
</feature>
<dbReference type="InterPro" id="IPR035979">
    <property type="entry name" value="RBD_domain_sf"/>
</dbReference>
<accession>A0ABQ0MA24</accession>
<dbReference type="Proteomes" id="UP000815677">
    <property type="component" value="Unassembled WGS sequence"/>
</dbReference>
<feature type="compositionally biased region" description="Polar residues" evidence="2">
    <location>
        <begin position="35"/>
        <end position="51"/>
    </location>
</feature>
<evidence type="ECO:0000256" key="1">
    <source>
        <dbReference type="PROSITE-ProRule" id="PRU00176"/>
    </source>
</evidence>
<proteinExistence type="predicted"/>
<name>A0ABQ0MA24_MYCCL</name>
<gene>
    <name evidence="4" type="ORF">MCHLO_15964</name>
</gene>
<keyword evidence="5" id="KW-1185">Reference proteome</keyword>
<reference evidence="4" key="1">
    <citation type="submission" date="2014-09" db="EMBL/GenBank/DDBJ databases">
        <title>Genome sequence of the luminous mushroom Mycena chlorophos for searching fungal bioluminescence genes.</title>
        <authorList>
            <person name="Tanaka Y."/>
            <person name="Kasuga D."/>
            <person name="Oba Y."/>
            <person name="Hase S."/>
            <person name="Sato K."/>
            <person name="Oba Y."/>
            <person name="Sakakibara Y."/>
        </authorList>
    </citation>
    <scope>NUCLEOTIDE SEQUENCE</scope>
</reference>
<sequence>MLANALRPTRWRLPFFRRSLATQSPGSATAARRPPQTTSTLNSGGRYSQSGAMPVPYPTTHLYFGKYSYKPTIAEWRELFERFGELERLYIPFAWNNRTNKMKAQNFGFVSFCTREAATAAHNASVSGTITLGGSSMRLVTNYVAEQPDAGWPWKDAPDVQPTHTLALRVQNLLLPPDRISEALAQFGAHKIRLNGVVFVRFERAEDAKTVWERYRDEPLVVDGTAVQVRYAQDIDLKGKSGSAAAGAEVVPDEGS</sequence>
<evidence type="ECO:0000259" key="3">
    <source>
        <dbReference type="PROSITE" id="PS50102"/>
    </source>
</evidence>
<evidence type="ECO:0000313" key="4">
    <source>
        <dbReference type="EMBL" id="GAT59707.1"/>
    </source>
</evidence>
<dbReference type="PROSITE" id="PS50102">
    <property type="entry name" value="RRM"/>
    <property type="match status" value="1"/>
</dbReference>
<dbReference type="SUPFAM" id="SSF54928">
    <property type="entry name" value="RNA-binding domain, RBD"/>
    <property type="match status" value="1"/>
</dbReference>